<dbReference type="Pfam" id="PF12867">
    <property type="entry name" value="DinB_2"/>
    <property type="match status" value="1"/>
</dbReference>
<dbReference type="Proteomes" id="UP000501802">
    <property type="component" value="Chromosome"/>
</dbReference>
<reference evidence="2 3" key="1">
    <citation type="submission" date="2020-03" db="EMBL/GenBank/DDBJ databases">
        <authorList>
            <person name="Kim M.K."/>
        </authorList>
    </citation>
    <scope>NUCLEOTIDE SEQUENCE [LARGE SCALE GENOMIC DNA]</scope>
    <source>
        <strain evidence="2 3">BT328</strain>
    </source>
</reference>
<evidence type="ECO:0000259" key="1">
    <source>
        <dbReference type="Pfam" id="PF12867"/>
    </source>
</evidence>
<name>A0A6G9AQL1_9BACT</name>
<dbReference type="AlphaFoldDB" id="A0A6G9AQL1"/>
<dbReference type="SUPFAM" id="SSF109854">
    <property type="entry name" value="DinB/YfiT-like putative metalloenzymes"/>
    <property type="match status" value="1"/>
</dbReference>
<keyword evidence="3" id="KW-1185">Reference proteome</keyword>
<dbReference type="InterPro" id="IPR034660">
    <property type="entry name" value="DinB/YfiT-like"/>
</dbReference>
<protein>
    <submittedName>
        <fullName evidence="2">DUF664 domain-containing protein</fullName>
    </submittedName>
</protein>
<dbReference type="KEGG" id="spib:G8759_19420"/>
<feature type="domain" description="DinB-like" evidence="1">
    <location>
        <begin position="30"/>
        <end position="154"/>
    </location>
</feature>
<evidence type="ECO:0000313" key="2">
    <source>
        <dbReference type="EMBL" id="QIP14626.1"/>
    </source>
</evidence>
<organism evidence="2 3">
    <name type="scientific">Spirosoma aureum</name>
    <dbReference type="NCBI Taxonomy" id="2692134"/>
    <lineage>
        <taxon>Bacteria</taxon>
        <taxon>Pseudomonadati</taxon>
        <taxon>Bacteroidota</taxon>
        <taxon>Cytophagia</taxon>
        <taxon>Cytophagales</taxon>
        <taxon>Cytophagaceae</taxon>
        <taxon>Spirosoma</taxon>
    </lineage>
</organism>
<evidence type="ECO:0000313" key="3">
    <source>
        <dbReference type="Proteomes" id="UP000501802"/>
    </source>
</evidence>
<proteinExistence type="predicted"/>
<dbReference type="Gene3D" id="1.20.120.450">
    <property type="entry name" value="dinb family like domain"/>
    <property type="match status" value="1"/>
</dbReference>
<gene>
    <name evidence="2" type="ORF">G8759_19420</name>
</gene>
<accession>A0A6G9AQL1</accession>
<dbReference type="RefSeq" id="WP_167211060.1">
    <property type="nucleotide sequence ID" value="NZ_CP050063.1"/>
</dbReference>
<dbReference type="EMBL" id="CP050063">
    <property type="protein sequence ID" value="QIP14626.1"/>
    <property type="molecule type" value="Genomic_DNA"/>
</dbReference>
<dbReference type="InterPro" id="IPR024775">
    <property type="entry name" value="DinB-like"/>
</dbReference>
<sequence length="156" mass="17628">MSDPQLPGAIADALQRLRTHVVQVPVNVLGLSDEELTKKAPGKWSSKEILGHLIDSAVNNLKRFTDAQFTEEAYLIQGYNQDKLVIVNHYQSIPLAHLIALWRSLNEQILYVAESMTSETLTHPIRFGQPDKPESTLGWLINDYVAHLEHHLKTLL</sequence>